<dbReference type="RefSeq" id="WP_046137721.1">
    <property type="nucleotide sequence ID" value="NZ_LANJ01000002.1"/>
</dbReference>
<protein>
    <recommendedName>
        <fullName evidence="1">Reverse transcriptase domain-containing protein</fullName>
    </recommendedName>
</protein>
<proteinExistence type="predicted"/>
<evidence type="ECO:0000313" key="4">
    <source>
        <dbReference type="Proteomes" id="UP000033411"/>
    </source>
</evidence>
<dbReference type="AlphaFoldDB" id="A0A0F5QMP6"/>
<name>A0A0F5QMP6_9HYPH</name>
<keyword evidence="4" id="KW-1185">Reference proteome</keyword>
<evidence type="ECO:0000313" key="2">
    <source>
        <dbReference type="EMBL" id="KKC41314.1"/>
    </source>
</evidence>
<feature type="domain" description="Reverse transcriptase" evidence="1">
    <location>
        <begin position="117"/>
        <end position="278"/>
    </location>
</feature>
<comment type="caution">
    <text evidence="2">The sequence shown here is derived from an EMBL/GenBank/DDBJ whole genome shotgun (WGS) entry which is preliminary data.</text>
</comment>
<evidence type="ECO:0000313" key="3">
    <source>
        <dbReference type="EMBL" id="KKC41324.1"/>
    </source>
</evidence>
<dbReference type="EMBL" id="LANJ01000002">
    <property type="protein sequence ID" value="KKC41324.1"/>
    <property type="molecule type" value="Genomic_DNA"/>
</dbReference>
<dbReference type="Proteomes" id="UP000033411">
    <property type="component" value="Unassembled WGS sequence"/>
</dbReference>
<organism evidence="2 4">
    <name type="scientific">Devosia epidermidihirudinis</name>
    <dbReference type="NCBI Taxonomy" id="1293439"/>
    <lineage>
        <taxon>Bacteria</taxon>
        <taxon>Pseudomonadati</taxon>
        <taxon>Pseudomonadota</taxon>
        <taxon>Alphaproteobacteria</taxon>
        <taxon>Hyphomicrobiales</taxon>
        <taxon>Devosiaceae</taxon>
        <taxon>Devosia</taxon>
    </lineage>
</organism>
<dbReference type="PATRIC" id="fig|1293439.3.peg.2266"/>
<dbReference type="OrthoDB" id="9780724at2"/>
<dbReference type="CDD" id="cd01646">
    <property type="entry name" value="RT_Bac_retron_I"/>
    <property type="match status" value="1"/>
</dbReference>
<evidence type="ECO:0000259" key="1">
    <source>
        <dbReference type="Pfam" id="PF00078"/>
    </source>
</evidence>
<reference evidence="2 4" key="1">
    <citation type="submission" date="2015-03" db="EMBL/GenBank/DDBJ databases">
        <authorList>
            <person name="Lepp D."/>
            <person name="Hassan Y.I."/>
            <person name="Li X.-Z."/>
            <person name="Zhou T."/>
        </authorList>
    </citation>
    <scope>NUCLEOTIDE SEQUENCE [LARGE SCALE GENOMIC DNA]</scope>
    <source>
        <strain evidence="2 4">E84</strain>
    </source>
</reference>
<dbReference type="InterPro" id="IPR000477">
    <property type="entry name" value="RT_dom"/>
</dbReference>
<dbReference type="EMBL" id="LANJ01000002">
    <property type="protein sequence ID" value="KKC41314.1"/>
    <property type="molecule type" value="Genomic_DNA"/>
</dbReference>
<gene>
    <name evidence="2" type="ORF">WH87_00840</name>
    <name evidence="3" type="ORF">WH87_01215</name>
</gene>
<dbReference type="Pfam" id="PF00078">
    <property type="entry name" value="RVT_1"/>
    <property type="match status" value="1"/>
</dbReference>
<sequence length="558" mass="63052">MSKSERLKALLAAGYFPEELPPAFTTADFAKYRRAIGDAWAALPNYPQYPRTNPERFSIPKVTDWRRELAIVNPIAQYHVAKLIADDWQQIHKHLTSCTFGVEEVEIKFDRDRAVSTPDFRLVSLRHSEISAIHNHALVADISRFYGTLYTHAIPWGLHTKAWAKTNLNNAAVYDPSLGARLDKAVRKGQDNQTIGIPVGPDTSRIIAEIVAVSIDARVQAELNLAAESIVRNVDDWYIGFDNAGQAEEAIAVLAAAARDYELEIHPEKTKVVNSATEIQAVWPTALRQSPISSEFSEQSKTIDHYFAQAFHFAAEYKRSNVLRFAVNLLRSVDILRVNWPQFETYLLKAARANATTVPMVVHLLALYNAKGFPVKKDRIAKFIKDTIAKCGPSAAHYEISWALFLAKMLRITLPADWVQPVTKLESSACALVLLDLRQMGLIDGAIDVSLWTQAMTTKGLESNLWLVAYEADLKGWLTPPTAGFVQNHLYFAELRRRNVSFYDKERRLKNVRRSKPKKPSDAFVRHMAALRSWKMEEIDAQDFPDEWELPGDDYGGY</sequence>
<accession>A0A0F5QMP6</accession>